<sequence>MEHGATIGYVSLNEEVTLDQLPVRGTIPAWLSGSLVRNGPAKFEVGTESFQHWFDGFAMLHRFSFERGRVSYANKFLQSDSYRQSMEQGHIVGASFGTDPCKAVFKPSMTEVVNANVSINHVAGAYVAMTEAPLPVVFDPRTLETLGVLEFDDRLTGHHGSAHPHHDANNHRTISYLTEFGMESQFKVFAIKEDRPEHTLIGSYPVTMPSYIHSFSISEQYVIIAEYPYRVNPMELLMRNRPFIENFKWYPEQGTQLIVMDKGDGSIVARFSTDAFFSFHHINAFERDGDVFVDLSAYPDASIVTNLYLEQLRHNRARVDSTSKSEFRRYRLPLSHAADAVTYEVLSRQGIELPTINYRRSNGRAYGVAYGVSVDKQRPEAVSNELVRADVNTRTTTIWSEQDCYPGEPILVESPDARAEDDGVVLSVVLNAHKGNSFLLVLDAHTFAETGRAEVPHHVPFGFHGWFFPDIGAGLDPNPFNVKE</sequence>
<evidence type="ECO:0000256" key="5">
    <source>
        <dbReference type="PIRSR" id="PIRSR604294-1"/>
    </source>
</evidence>
<dbReference type="Proteomes" id="UP000287224">
    <property type="component" value="Unassembled WGS sequence"/>
</dbReference>
<dbReference type="Pfam" id="PF03055">
    <property type="entry name" value="RPE65"/>
    <property type="match status" value="1"/>
</dbReference>
<dbReference type="GO" id="GO:0010436">
    <property type="term" value="F:carotenoid dioxygenase activity"/>
    <property type="evidence" value="ECO:0007669"/>
    <property type="project" value="TreeGrafter"/>
</dbReference>
<feature type="binding site" evidence="5">
    <location>
        <position position="280"/>
    </location>
    <ligand>
        <name>Fe cation</name>
        <dbReference type="ChEBI" id="CHEBI:24875"/>
        <note>catalytic</note>
    </ligand>
</feature>
<dbReference type="GO" id="GO:0046872">
    <property type="term" value="F:metal ion binding"/>
    <property type="evidence" value="ECO:0007669"/>
    <property type="project" value="UniProtKB-KW"/>
</dbReference>
<dbReference type="PANTHER" id="PTHR10543:SF24">
    <property type="entry name" value="CAROTENOID ISOMEROOXYGENASE"/>
    <property type="match status" value="1"/>
</dbReference>
<comment type="cofactor">
    <cofactor evidence="5">
        <name>Fe(2+)</name>
        <dbReference type="ChEBI" id="CHEBI:29033"/>
    </cofactor>
    <text evidence="5">Binds 1 Fe(2+) ion per subunit.</text>
</comment>
<dbReference type="RefSeq" id="WP_126601016.1">
    <property type="nucleotide sequence ID" value="NZ_BIFQ01000002.1"/>
</dbReference>
<accession>A0A401ZNP7</accession>
<name>A0A401ZNP7_9CHLR</name>
<gene>
    <name evidence="6" type="ORF">KDAU_58120</name>
</gene>
<dbReference type="GO" id="GO:0016121">
    <property type="term" value="P:carotene catabolic process"/>
    <property type="evidence" value="ECO:0007669"/>
    <property type="project" value="TreeGrafter"/>
</dbReference>
<evidence type="ECO:0000256" key="3">
    <source>
        <dbReference type="ARBA" id="ARBA00023002"/>
    </source>
</evidence>
<organism evidence="6 7">
    <name type="scientific">Dictyobacter aurantiacus</name>
    <dbReference type="NCBI Taxonomy" id="1936993"/>
    <lineage>
        <taxon>Bacteria</taxon>
        <taxon>Bacillati</taxon>
        <taxon>Chloroflexota</taxon>
        <taxon>Ktedonobacteria</taxon>
        <taxon>Ktedonobacterales</taxon>
        <taxon>Dictyobacteraceae</taxon>
        <taxon>Dictyobacter</taxon>
    </lineage>
</organism>
<protein>
    <submittedName>
        <fullName evidence="6">15,15' beta carotene dioxygenase</fullName>
    </submittedName>
</protein>
<evidence type="ECO:0000256" key="1">
    <source>
        <dbReference type="ARBA" id="ARBA00006787"/>
    </source>
</evidence>
<dbReference type="EMBL" id="BIFQ01000002">
    <property type="protein sequence ID" value="GCE08483.1"/>
    <property type="molecule type" value="Genomic_DNA"/>
</dbReference>
<keyword evidence="6" id="KW-0223">Dioxygenase</keyword>
<keyword evidence="3" id="KW-0560">Oxidoreductase</keyword>
<keyword evidence="7" id="KW-1185">Reference proteome</keyword>
<keyword evidence="2 5" id="KW-0479">Metal-binding</keyword>
<feature type="binding site" evidence="5">
    <location>
        <position position="163"/>
    </location>
    <ligand>
        <name>Fe cation</name>
        <dbReference type="ChEBI" id="CHEBI:24875"/>
        <note>catalytic</note>
    </ligand>
</feature>
<comment type="similarity">
    <text evidence="1">Belongs to the carotenoid oxygenase family.</text>
</comment>
<dbReference type="AlphaFoldDB" id="A0A401ZNP7"/>
<dbReference type="OrthoDB" id="6636843at2"/>
<keyword evidence="4 5" id="KW-0408">Iron</keyword>
<proteinExistence type="inferred from homology"/>
<evidence type="ECO:0000256" key="2">
    <source>
        <dbReference type="ARBA" id="ARBA00022723"/>
    </source>
</evidence>
<evidence type="ECO:0000313" key="7">
    <source>
        <dbReference type="Proteomes" id="UP000287224"/>
    </source>
</evidence>
<feature type="binding site" evidence="5">
    <location>
        <position position="213"/>
    </location>
    <ligand>
        <name>Fe cation</name>
        <dbReference type="ChEBI" id="CHEBI:24875"/>
        <note>catalytic</note>
    </ligand>
</feature>
<reference evidence="7" key="1">
    <citation type="submission" date="2018-12" db="EMBL/GenBank/DDBJ databases">
        <title>Tengunoibacter tsumagoiensis gen. nov., sp. nov., Dictyobacter kobayashii sp. nov., D. alpinus sp. nov., and D. joshuensis sp. nov. and description of Dictyobacteraceae fam. nov. within the order Ktedonobacterales isolated from Tengu-no-mugimeshi.</title>
        <authorList>
            <person name="Wang C.M."/>
            <person name="Zheng Y."/>
            <person name="Sakai Y."/>
            <person name="Toyoda A."/>
            <person name="Minakuchi Y."/>
            <person name="Abe K."/>
            <person name="Yokota A."/>
            <person name="Yabe S."/>
        </authorList>
    </citation>
    <scope>NUCLEOTIDE SEQUENCE [LARGE SCALE GENOMIC DNA]</scope>
    <source>
        <strain evidence="7">S-27</strain>
    </source>
</reference>
<evidence type="ECO:0000256" key="4">
    <source>
        <dbReference type="ARBA" id="ARBA00023004"/>
    </source>
</evidence>
<comment type="caution">
    <text evidence="6">The sequence shown here is derived from an EMBL/GenBank/DDBJ whole genome shotgun (WGS) entry which is preliminary data.</text>
</comment>
<evidence type="ECO:0000313" key="6">
    <source>
        <dbReference type="EMBL" id="GCE08483.1"/>
    </source>
</evidence>
<dbReference type="PANTHER" id="PTHR10543">
    <property type="entry name" value="BETA-CAROTENE DIOXYGENASE"/>
    <property type="match status" value="1"/>
</dbReference>
<feature type="binding site" evidence="5">
    <location>
        <position position="464"/>
    </location>
    <ligand>
        <name>Fe cation</name>
        <dbReference type="ChEBI" id="CHEBI:24875"/>
        <note>catalytic</note>
    </ligand>
</feature>
<dbReference type="InterPro" id="IPR004294">
    <property type="entry name" value="Carotenoid_Oase"/>
</dbReference>